<keyword evidence="1" id="KW-0472">Membrane</keyword>
<organism evidence="2 3">
    <name type="scientific">[Roseibacterium] beibuensis</name>
    <dbReference type="NCBI Taxonomy" id="1193142"/>
    <lineage>
        <taxon>Bacteria</taxon>
        <taxon>Pseudomonadati</taxon>
        <taxon>Pseudomonadota</taxon>
        <taxon>Alphaproteobacteria</taxon>
        <taxon>Rhodobacterales</taxon>
        <taxon>Roseobacteraceae</taxon>
        <taxon>Roseicyclus</taxon>
    </lineage>
</organism>
<sequence length="49" mass="5479">MRVPKPPLRRHKTTPNADAWATLKLGLPIAALLFVLLPFLFPLIGGFLR</sequence>
<dbReference type="RefSeq" id="WP_259550453.1">
    <property type="nucleotide sequence ID" value="NZ_BAABHW010000002.1"/>
</dbReference>
<dbReference type="EMBL" id="BAABHW010000002">
    <property type="protein sequence ID" value="GAA5073428.1"/>
    <property type="molecule type" value="Genomic_DNA"/>
</dbReference>
<name>A0ABP9LCB0_9RHOB</name>
<evidence type="ECO:0000313" key="2">
    <source>
        <dbReference type="EMBL" id="GAA5073428.1"/>
    </source>
</evidence>
<keyword evidence="3" id="KW-1185">Reference proteome</keyword>
<evidence type="ECO:0000256" key="1">
    <source>
        <dbReference type="SAM" id="Phobius"/>
    </source>
</evidence>
<keyword evidence="1" id="KW-0812">Transmembrane</keyword>
<evidence type="ECO:0000313" key="3">
    <source>
        <dbReference type="Proteomes" id="UP001499910"/>
    </source>
</evidence>
<reference evidence="3" key="1">
    <citation type="journal article" date="2019" name="Int. J. Syst. Evol. Microbiol.">
        <title>The Global Catalogue of Microorganisms (GCM) 10K type strain sequencing project: providing services to taxonomists for standard genome sequencing and annotation.</title>
        <authorList>
            <consortium name="The Broad Institute Genomics Platform"/>
            <consortium name="The Broad Institute Genome Sequencing Center for Infectious Disease"/>
            <person name="Wu L."/>
            <person name="Ma J."/>
        </authorList>
    </citation>
    <scope>NUCLEOTIDE SEQUENCE [LARGE SCALE GENOMIC DNA]</scope>
    <source>
        <strain evidence="3">JCM 18015</strain>
    </source>
</reference>
<proteinExistence type="predicted"/>
<dbReference type="Proteomes" id="UP001499910">
    <property type="component" value="Unassembled WGS sequence"/>
</dbReference>
<gene>
    <name evidence="2" type="ORF">GCM10023209_19340</name>
</gene>
<accession>A0ABP9LCB0</accession>
<comment type="caution">
    <text evidence="2">The sequence shown here is derived from an EMBL/GenBank/DDBJ whole genome shotgun (WGS) entry which is preliminary data.</text>
</comment>
<protein>
    <submittedName>
        <fullName evidence="2">Uncharacterized protein</fullName>
    </submittedName>
</protein>
<keyword evidence="1" id="KW-1133">Transmembrane helix</keyword>
<feature type="transmembrane region" description="Helical" evidence="1">
    <location>
        <begin position="25"/>
        <end position="48"/>
    </location>
</feature>